<evidence type="ECO:0000256" key="1">
    <source>
        <dbReference type="ARBA" id="ARBA00000085"/>
    </source>
</evidence>
<dbReference type="EMBL" id="JAPTHD010000012">
    <property type="protein sequence ID" value="MDV5825530.1"/>
    <property type="molecule type" value="Genomic_DNA"/>
</dbReference>
<dbReference type="CDD" id="cd06225">
    <property type="entry name" value="HAMP"/>
    <property type="match status" value="1"/>
</dbReference>
<dbReference type="PROSITE" id="PS50109">
    <property type="entry name" value="HIS_KIN"/>
    <property type="match status" value="1"/>
</dbReference>
<keyword evidence="15" id="KW-0547">Nucleotide-binding</keyword>
<dbReference type="Pfam" id="PF00672">
    <property type="entry name" value="HAMP"/>
    <property type="match status" value="1"/>
</dbReference>
<dbReference type="PRINTS" id="PR00344">
    <property type="entry name" value="BCTRLSENSOR"/>
</dbReference>
<evidence type="ECO:0000256" key="9">
    <source>
        <dbReference type="ARBA" id="ARBA00023012"/>
    </source>
</evidence>
<dbReference type="Proteomes" id="UP001185984">
    <property type="component" value="Unassembled WGS sequence"/>
</dbReference>
<dbReference type="Pfam" id="PF02518">
    <property type="entry name" value="HATPase_c"/>
    <property type="match status" value="1"/>
</dbReference>
<feature type="transmembrane region" description="Helical" evidence="12">
    <location>
        <begin position="12"/>
        <end position="34"/>
    </location>
</feature>
<evidence type="ECO:0000256" key="6">
    <source>
        <dbReference type="ARBA" id="ARBA00022692"/>
    </source>
</evidence>
<dbReference type="EC" id="2.7.13.3" evidence="3"/>
<evidence type="ECO:0000256" key="4">
    <source>
        <dbReference type="ARBA" id="ARBA00022553"/>
    </source>
</evidence>
<comment type="catalytic activity">
    <reaction evidence="1">
        <text>ATP + protein L-histidine = ADP + protein N-phospho-L-histidine.</text>
        <dbReference type="EC" id="2.7.13.3"/>
    </reaction>
</comment>
<evidence type="ECO:0000259" key="14">
    <source>
        <dbReference type="PROSITE" id="PS50885"/>
    </source>
</evidence>
<evidence type="ECO:0000256" key="5">
    <source>
        <dbReference type="ARBA" id="ARBA00022679"/>
    </source>
</evidence>
<dbReference type="GO" id="GO:0005524">
    <property type="term" value="F:ATP binding"/>
    <property type="evidence" value="ECO:0007669"/>
    <property type="project" value="UniProtKB-KW"/>
</dbReference>
<dbReference type="RefSeq" id="WP_066721900.1">
    <property type="nucleotide sequence ID" value="NZ_JAPTHD010000012.1"/>
</dbReference>
<dbReference type="SMART" id="SM00388">
    <property type="entry name" value="HisKA"/>
    <property type="match status" value="1"/>
</dbReference>
<dbReference type="InterPro" id="IPR003660">
    <property type="entry name" value="HAMP_dom"/>
</dbReference>
<name>A0ABU4A1B8_9SPHN</name>
<evidence type="ECO:0000256" key="10">
    <source>
        <dbReference type="ARBA" id="ARBA00023136"/>
    </source>
</evidence>
<feature type="domain" description="HAMP" evidence="14">
    <location>
        <begin position="175"/>
        <end position="228"/>
    </location>
</feature>
<dbReference type="CDD" id="cd00082">
    <property type="entry name" value="HisKA"/>
    <property type="match status" value="1"/>
</dbReference>
<keyword evidence="5" id="KW-0808">Transferase</keyword>
<evidence type="ECO:0000256" key="3">
    <source>
        <dbReference type="ARBA" id="ARBA00012438"/>
    </source>
</evidence>
<keyword evidence="9" id="KW-0902">Two-component regulatory system</keyword>
<dbReference type="SUPFAM" id="SSF55874">
    <property type="entry name" value="ATPase domain of HSP90 chaperone/DNA topoisomerase II/histidine kinase"/>
    <property type="match status" value="1"/>
</dbReference>
<dbReference type="InterPro" id="IPR003661">
    <property type="entry name" value="HisK_dim/P_dom"/>
</dbReference>
<dbReference type="SUPFAM" id="SSF47384">
    <property type="entry name" value="Homodimeric domain of signal transducing histidine kinase"/>
    <property type="match status" value="1"/>
</dbReference>
<dbReference type="Pfam" id="PF00512">
    <property type="entry name" value="HisKA"/>
    <property type="match status" value="1"/>
</dbReference>
<dbReference type="CDD" id="cd00075">
    <property type="entry name" value="HATPase"/>
    <property type="match status" value="1"/>
</dbReference>
<dbReference type="InterPro" id="IPR004358">
    <property type="entry name" value="Sig_transdc_His_kin-like_C"/>
</dbReference>
<comment type="subcellular location">
    <subcellularLocation>
        <location evidence="2">Membrane</location>
    </subcellularLocation>
</comment>
<keyword evidence="7" id="KW-0418">Kinase</keyword>
<evidence type="ECO:0000256" key="2">
    <source>
        <dbReference type="ARBA" id="ARBA00004370"/>
    </source>
</evidence>
<organism evidence="15 16">
    <name type="scientific">Sphingobium naphthae</name>
    <dbReference type="NCBI Taxonomy" id="1886786"/>
    <lineage>
        <taxon>Bacteria</taxon>
        <taxon>Pseudomonadati</taxon>
        <taxon>Pseudomonadota</taxon>
        <taxon>Alphaproteobacteria</taxon>
        <taxon>Sphingomonadales</taxon>
        <taxon>Sphingomonadaceae</taxon>
        <taxon>Sphingobium</taxon>
    </lineage>
</organism>
<keyword evidence="11" id="KW-0175">Coiled coil</keyword>
<gene>
    <name evidence="15" type="ORF">O0R41_18145</name>
</gene>
<evidence type="ECO:0000256" key="11">
    <source>
        <dbReference type="SAM" id="Coils"/>
    </source>
</evidence>
<dbReference type="SMART" id="SM00304">
    <property type="entry name" value="HAMP"/>
    <property type="match status" value="1"/>
</dbReference>
<evidence type="ECO:0000313" key="16">
    <source>
        <dbReference type="Proteomes" id="UP001185984"/>
    </source>
</evidence>
<dbReference type="InterPro" id="IPR050428">
    <property type="entry name" value="TCS_sensor_his_kinase"/>
</dbReference>
<accession>A0ABU4A1B8</accession>
<keyword evidence="15" id="KW-0067">ATP-binding</keyword>
<feature type="domain" description="Histidine kinase" evidence="13">
    <location>
        <begin position="236"/>
        <end position="448"/>
    </location>
</feature>
<keyword evidence="4" id="KW-0597">Phosphoprotein</keyword>
<evidence type="ECO:0000259" key="13">
    <source>
        <dbReference type="PROSITE" id="PS50109"/>
    </source>
</evidence>
<proteinExistence type="predicted"/>
<dbReference type="SMART" id="SM00387">
    <property type="entry name" value="HATPase_c"/>
    <property type="match status" value="1"/>
</dbReference>
<keyword evidence="8 12" id="KW-1133">Transmembrane helix</keyword>
<evidence type="ECO:0000256" key="7">
    <source>
        <dbReference type="ARBA" id="ARBA00022777"/>
    </source>
</evidence>
<evidence type="ECO:0000256" key="12">
    <source>
        <dbReference type="SAM" id="Phobius"/>
    </source>
</evidence>
<dbReference type="InterPro" id="IPR005467">
    <property type="entry name" value="His_kinase_dom"/>
</dbReference>
<dbReference type="PROSITE" id="PS50885">
    <property type="entry name" value="HAMP"/>
    <property type="match status" value="1"/>
</dbReference>
<dbReference type="Gene3D" id="3.30.565.10">
    <property type="entry name" value="Histidine kinase-like ATPase, C-terminal domain"/>
    <property type="match status" value="1"/>
</dbReference>
<feature type="transmembrane region" description="Helical" evidence="12">
    <location>
        <begin position="151"/>
        <end position="176"/>
    </location>
</feature>
<feature type="transmembrane region" description="Helical" evidence="12">
    <location>
        <begin position="118"/>
        <end position="139"/>
    </location>
</feature>
<dbReference type="InterPro" id="IPR036890">
    <property type="entry name" value="HATPase_C_sf"/>
</dbReference>
<dbReference type="PANTHER" id="PTHR45436:SF8">
    <property type="entry name" value="HISTIDINE KINASE"/>
    <property type="match status" value="1"/>
</dbReference>
<keyword evidence="10 12" id="KW-0472">Membrane</keyword>
<dbReference type="Gene3D" id="1.10.287.130">
    <property type="match status" value="1"/>
</dbReference>
<dbReference type="PANTHER" id="PTHR45436">
    <property type="entry name" value="SENSOR HISTIDINE KINASE YKOH"/>
    <property type="match status" value="1"/>
</dbReference>
<protein>
    <recommendedName>
        <fullName evidence="3">histidine kinase</fullName>
        <ecNumber evidence="3">2.7.13.3</ecNumber>
    </recommendedName>
</protein>
<dbReference type="SUPFAM" id="SSF158472">
    <property type="entry name" value="HAMP domain-like"/>
    <property type="match status" value="1"/>
</dbReference>
<sequence>MLRRLWRSTFGVVALVAIGFAAATLAIGAIAYIVTHEALEKQLDHRVSVETDALLQEVKEGGIASVAESIRLREATRTTSSLDYLLVDKAGRSIAATVTPLVPVRAGYEEFFRFRRDGYTGIGQSLTTALPGGMLVVIADRRDLKEIDRTLEILFAGALGAMLALGVGAAALIGWLTRRRLARIDATAKAIIAGDLAQRVARDGSESEFDQLAATLNQMLDRMAALMDNLRQVSSDVAHDLRTPLTRLCNQLERASTGQDDDERVDAIHAARDQANELLEIFAALLRIAEVEGLAERRALAPVDLSALLDEMVDTYRPDFEAADRRLVAAISTGLQVRGDRRLLAQAVSNLLENALRHTPAGTTATLSASGSGEAIDVELADDGPGVPSHEADRLFQRFARAEASRTTAGHGLGLALVRAVAVGHGGDAILSRSTGGFAVSLRLTRSH</sequence>
<evidence type="ECO:0000256" key="8">
    <source>
        <dbReference type="ARBA" id="ARBA00022989"/>
    </source>
</evidence>
<dbReference type="InterPro" id="IPR036097">
    <property type="entry name" value="HisK_dim/P_sf"/>
</dbReference>
<keyword evidence="6 12" id="KW-0812">Transmembrane</keyword>
<reference evidence="16" key="1">
    <citation type="journal article" date="2022" name="J Environ Chem Eng">
        <title>Biodegradation of petroleum oil using a constructed nonpathogenic and heavy metal-tolerant bacterial consortium isolated from marine sponges.</title>
        <authorList>
            <person name="Dechsakulwatana C."/>
            <person name="Rungsihiranrut A."/>
            <person name="Muangchinda C."/>
            <person name="Ningthoujam R."/>
            <person name="Klankeo P."/>
            <person name="Pinyakong O."/>
        </authorList>
    </citation>
    <scope>NUCLEOTIDE SEQUENCE [LARGE SCALE GENOMIC DNA]</scope>
    <source>
        <strain evidence="16">MO2-4</strain>
    </source>
</reference>
<dbReference type="Gene3D" id="6.10.340.10">
    <property type="match status" value="1"/>
</dbReference>
<comment type="caution">
    <text evidence="15">The sequence shown here is derived from an EMBL/GenBank/DDBJ whole genome shotgun (WGS) entry which is preliminary data.</text>
</comment>
<keyword evidence="16" id="KW-1185">Reference proteome</keyword>
<feature type="coiled-coil region" evidence="11">
    <location>
        <begin position="209"/>
        <end position="236"/>
    </location>
</feature>
<evidence type="ECO:0000313" key="15">
    <source>
        <dbReference type="EMBL" id="MDV5825530.1"/>
    </source>
</evidence>
<dbReference type="InterPro" id="IPR003594">
    <property type="entry name" value="HATPase_dom"/>
</dbReference>